<name>A0A4D6GTW2_HALS9</name>
<proteinExistence type="predicted"/>
<feature type="transmembrane region" description="Helical" evidence="5">
    <location>
        <begin position="167"/>
        <end position="188"/>
    </location>
</feature>
<gene>
    <name evidence="7" type="primary">mscS2</name>
    <name evidence="8" type="ORF">APQ99_01833</name>
    <name evidence="7" type="ORF">HBSAL_07560</name>
</gene>
<protein>
    <submittedName>
        <fullName evidence="7">Mechanosensitive channel protein MscS</fullName>
    </submittedName>
    <submittedName>
        <fullName evidence="8">Mechanosensitive ion channel</fullName>
    </submittedName>
</protein>
<dbReference type="InterPro" id="IPR010920">
    <property type="entry name" value="LSM_dom_sf"/>
</dbReference>
<reference evidence="7 9" key="1">
    <citation type="journal article" date="2019" name="Microbiol. Resour. Announc.">
        <title>The Genome Sequence of the Halobacterium salinarum Type Strain Is Closely Related to That of Laboratory Strains NRC-1 and R1.</title>
        <authorList>
            <person name="Pfeiffer F."/>
            <person name="Marchfelder A."/>
            <person name="Habermann B."/>
            <person name="Dyall-Smith M.L."/>
        </authorList>
    </citation>
    <scope>NUCLEOTIDE SEQUENCE [LARGE SCALE GENOMIC DNA]</scope>
    <source>
        <strain evidence="7">91-R6</strain>
        <strain evidence="9">ATCC 33171 / DSM 3754 / JCM 8978 / NBRC 102687 / NCIMB 764 / 91-R6</strain>
    </source>
</reference>
<reference evidence="7" key="3">
    <citation type="journal article" name="MicrobiologyOpen">
        <title>Whole-genome comparison between the type strain of Halobacterium salinarum (DSM 3754(T)) and the laboratory strains R1 and NRC-1.</title>
        <authorList>
            <person name="Pfeiffer F."/>
            <person name="Losensky G."/>
            <person name="Marchfelder A."/>
            <person name="Habermann B."/>
            <person name="Dyall-Smith M."/>
        </authorList>
    </citation>
    <scope>NUCLEOTIDE SEQUENCE</scope>
    <source>
        <strain evidence="7">91-R6</strain>
    </source>
</reference>
<dbReference type="InterPro" id="IPR045275">
    <property type="entry name" value="MscS_archaea/bacteria_type"/>
</dbReference>
<keyword evidence="4 5" id="KW-0472">Membrane</keyword>
<reference evidence="8 10" key="2">
    <citation type="submission" date="2019-07" db="EMBL/GenBank/DDBJ databases">
        <title>Genomic Encyclopedia of Archaeal and Bacterial Type Strains, Phase II (KMG-II): from individual species to whole genera.</title>
        <authorList>
            <person name="Goeker M."/>
        </authorList>
    </citation>
    <scope>NUCLEOTIDE SEQUENCE [LARGE SCALE GENOMIC DNA]</scope>
    <source>
        <strain evidence="8 10">DSM 3754</strain>
    </source>
</reference>
<feature type="transmembrane region" description="Helical" evidence="5">
    <location>
        <begin position="141"/>
        <end position="161"/>
    </location>
</feature>
<evidence type="ECO:0000256" key="1">
    <source>
        <dbReference type="ARBA" id="ARBA00004370"/>
    </source>
</evidence>
<evidence type="ECO:0000256" key="2">
    <source>
        <dbReference type="ARBA" id="ARBA00022692"/>
    </source>
</evidence>
<evidence type="ECO:0000256" key="3">
    <source>
        <dbReference type="ARBA" id="ARBA00022989"/>
    </source>
</evidence>
<evidence type="ECO:0000256" key="4">
    <source>
        <dbReference type="ARBA" id="ARBA00023136"/>
    </source>
</evidence>
<dbReference type="Pfam" id="PF05552">
    <property type="entry name" value="MS_channel_1st_1"/>
    <property type="match status" value="1"/>
</dbReference>
<dbReference type="PANTHER" id="PTHR30221:SF20">
    <property type="entry name" value="SMALL-CONDUCTANCE MECHANOSENSITIVE CHANNEL"/>
    <property type="match status" value="1"/>
</dbReference>
<dbReference type="GeneID" id="68694119"/>
<dbReference type="Proteomes" id="UP000323075">
    <property type="component" value="Unassembled WGS sequence"/>
</dbReference>
<evidence type="ECO:0000256" key="5">
    <source>
        <dbReference type="SAM" id="Phobius"/>
    </source>
</evidence>
<keyword evidence="2 5" id="KW-0812">Transmembrane</keyword>
<dbReference type="InterPro" id="IPR006685">
    <property type="entry name" value="MscS_channel_2nd"/>
</dbReference>
<dbReference type="InterPro" id="IPR023408">
    <property type="entry name" value="MscS_beta-dom_sf"/>
</dbReference>
<feature type="transmembrane region" description="Helical" evidence="5">
    <location>
        <begin position="68"/>
        <end position="86"/>
    </location>
</feature>
<dbReference type="Gene3D" id="2.30.30.60">
    <property type="match status" value="1"/>
</dbReference>
<dbReference type="RefSeq" id="WP_010903009.1">
    <property type="nucleotide sequence ID" value="NZ_VRYN01000003.1"/>
</dbReference>
<dbReference type="GO" id="GO:0016020">
    <property type="term" value="C:membrane"/>
    <property type="evidence" value="ECO:0007669"/>
    <property type="project" value="UniProtKB-SubCell"/>
</dbReference>
<dbReference type="GO" id="GO:0008381">
    <property type="term" value="F:mechanosensitive monoatomic ion channel activity"/>
    <property type="evidence" value="ECO:0007669"/>
    <property type="project" value="InterPro"/>
</dbReference>
<dbReference type="AlphaFoldDB" id="A0A4D6GTW2"/>
<evidence type="ECO:0000313" key="8">
    <source>
        <dbReference type="EMBL" id="TYO76273.1"/>
    </source>
</evidence>
<dbReference type="InterPro" id="IPR008910">
    <property type="entry name" value="MSC_TM_helix"/>
</dbReference>
<dbReference type="PANTHER" id="PTHR30221">
    <property type="entry name" value="SMALL-CONDUCTANCE MECHANOSENSITIVE CHANNEL"/>
    <property type="match status" value="1"/>
</dbReference>
<dbReference type="SUPFAM" id="SSF50182">
    <property type="entry name" value="Sm-like ribonucleoproteins"/>
    <property type="match status" value="1"/>
</dbReference>
<dbReference type="Pfam" id="PF00924">
    <property type="entry name" value="MS_channel_2nd"/>
    <property type="match status" value="1"/>
</dbReference>
<dbReference type="EMBL" id="CP038631">
    <property type="protein sequence ID" value="QCC45163.1"/>
    <property type="molecule type" value="Genomic_DNA"/>
</dbReference>
<comment type="subcellular location">
    <subcellularLocation>
        <location evidence="1">Membrane</location>
    </subcellularLocation>
</comment>
<dbReference type="Proteomes" id="UP000296216">
    <property type="component" value="Chromosome"/>
</dbReference>
<organism evidence="7 9">
    <name type="scientific">Halobacterium salinarum (strain ATCC 33171 / DSM 3754 / JCM 8978 / NBRC 102687 / NCIMB 764 / 91-R6)</name>
    <dbReference type="NCBI Taxonomy" id="2597657"/>
    <lineage>
        <taxon>Archaea</taxon>
        <taxon>Methanobacteriati</taxon>
        <taxon>Methanobacteriota</taxon>
        <taxon>Stenosarchaea group</taxon>
        <taxon>Halobacteria</taxon>
        <taxon>Halobacteriales</taxon>
        <taxon>Halobacteriaceae</taxon>
        <taxon>Halobacterium</taxon>
    </lineage>
</organism>
<feature type="domain" description="Mechanosensitive ion channel MscS" evidence="6">
    <location>
        <begin position="194"/>
        <end position="250"/>
    </location>
</feature>
<feature type="transmembrane region" description="Helical" evidence="5">
    <location>
        <begin position="15"/>
        <end position="35"/>
    </location>
</feature>
<dbReference type="Gene3D" id="1.10.287.1260">
    <property type="match status" value="1"/>
</dbReference>
<sequence>MTDVLRTLVGPHFEYGLATLVLLCGAVAGYLVGWIHRRVMLAAGVDEIVEGTTVERLARRSGTTTVDLTARFVSTVVYIVAVLVALDAAQFSIQKPLWRLLGSILPSVLAAVVVVVVGVLVGDKVEVFVTERLRSVKFPEASVVAVAARYTVVLAAGLVALSQLGVAVAALLVVFGVYLASVVVFALVATRQLLASAAAGVYLLLRQPYGIGDQVAIGSREGVVQEVDVFVTRIEADSREYVIPNHLVFRDGIVIVHHQ</sequence>
<evidence type="ECO:0000313" key="10">
    <source>
        <dbReference type="Proteomes" id="UP000323075"/>
    </source>
</evidence>
<evidence type="ECO:0000259" key="6">
    <source>
        <dbReference type="Pfam" id="PF00924"/>
    </source>
</evidence>
<evidence type="ECO:0000313" key="9">
    <source>
        <dbReference type="Proteomes" id="UP000296216"/>
    </source>
</evidence>
<evidence type="ECO:0000313" key="7">
    <source>
        <dbReference type="EMBL" id="QCC45163.1"/>
    </source>
</evidence>
<keyword evidence="3 5" id="KW-1133">Transmembrane helix</keyword>
<dbReference type="EMBL" id="VRYN01000003">
    <property type="protein sequence ID" value="TYO76273.1"/>
    <property type="molecule type" value="Genomic_DNA"/>
</dbReference>
<accession>A0A4D6GTW2</accession>
<feature type="transmembrane region" description="Helical" evidence="5">
    <location>
        <begin position="98"/>
        <end position="121"/>
    </location>
</feature>